<keyword evidence="1" id="KW-0805">Transcription regulation</keyword>
<dbReference type="Pfam" id="PF01614">
    <property type="entry name" value="IclR_C"/>
    <property type="match status" value="1"/>
</dbReference>
<dbReference type="InterPro" id="IPR050707">
    <property type="entry name" value="HTH_MetabolicPath_Reg"/>
</dbReference>
<dbReference type="PANTHER" id="PTHR30136">
    <property type="entry name" value="HELIX-TURN-HELIX TRANSCRIPTIONAL REGULATOR, ICLR FAMILY"/>
    <property type="match status" value="1"/>
</dbReference>
<feature type="domain" description="HTH iclR-type" evidence="4">
    <location>
        <begin position="14"/>
        <end position="75"/>
    </location>
</feature>
<organism evidence="6 7">
    <name type="scientific">Leucobacter manosquensis</name>
    <dbReference type="NCBI Taxonomy" id="2810611"/>
    <lineage>
        <taxon>Bacteria</taxon>
        <taxon>Bacillati</taxon>
        <taxon>Actinomycetota</taxon>
        <taxon>Actinomycetes</taxon>
        <taxon>Micrococcales</taxon>
        <taxon>Microbacteriaceae</taxon>
        <taxon>Leucobacter</taxon>
    </lineage>
</organism>
<dbReference type="Gene3D" id="1.10.10.10">
    <property type="entry name" value="Winged helix-like DNA-binding domain superfamily/Winged helix DNA-binding domain"/>
    <property type="match status" value="1"/>
</dbReference>
<evidence type="ECO:0000313" key="6">
    <source>
        <dbReference type="EMBL" id="MBS3182251.1"/>
    </source>
</evidence>
<evidence type="ECO:0000256" key="2">
    <source>
        <dbReference type="ARBA" id="ARBA00023125"/>
    </source>
</evidence>
<gene>
    <name evidence="6" type="ORF">JSQ98_08620</name>
</gene>
<accession>A0ABS5M6F1</accession>
<proteinExistence type="predicted"/>
<dbReference type="PANTHER" id="PTHR30136:SF35">
    <property type="entry name" value="HTH-TYPE TRANSCRIPTIONAL REGULATOR RV1719"/>
    <property type="match status" value="1"/>
</dbReference>
<dbReference type="InterPro" id="IPR014757">
    <property type="entry name" value="Tscrpt_reg_IclR_C"/>
</dbReference>
<dbReference type="InterPro" id="IPR036388">
    <property type="entry name" value="WH-like_DNA-bd_sf"/>
</dbReference>
<dbReference type="InterPro" id="IPR029016">
    <property type="entry name" value="GAF-like_dom_sf"/>
</dbReference>
<protein>
    <submittedName>
        <fullName evidence="6">Helix-turn-helix domain-containing protein</fullName>
    </submittedName>
</protein>
<reference evidence="6 7" key="1">
    <citation type="submission" date="2021-02" db="EMBL/GenBank/DDBJ databases">
        <title>Draft genome and description of Leucobacter sp nov strain Marseille-Q4368.</title>
        <authorList>
            <person name="Boxberger M."/>
            <person name="La Scola B."/>
        </authorList>
    </citation>
    <scope>NUCLEOTIDE SEQUENCE [LARGE SCALE GENOMIC DNA]</scope>
    <source>
        <strain evidence="6 7">Marseille-Q4368</strain>
    </source>
</reference>
<dbReference type="SUPFAM" id="SSF46785">
    <property type="entry name" value="Winged helix' DNA-binding domain"/>
    <property type="match status" value="1"/>
</dbReference>
<dbReference type="Pfam" id="PF09339">
    <property type="entry name" value="HTH_IclR"/>
    <property type="match status" value="1"/>
</dbReference>
<keyword evidence="3" id="KW-0804">Transcription</keyword>
<evidence type="ECO:0000259" key="5">
    <source>
        <dbReference type="PROSITE" id="PS51078"/>
    </source>
</evidence>
<dbReference type="Gene3D" id="3.30.450.40">
    <property type="match status" value="1"/>
</dbReference>
<keyword evidence="7" id="KW-1185">Reference proteome</keyword>
<dbReference type="PROSITE" id="PS51078">
    <property type="entry name" value="ICLR_ED"/>
    <property type="match status" value="1"/>
</dbReference>
<evidence type="ECO:0000256" key="1">
    <source>
        <dbReference type="ARBA" id="ARBA00023015"/>
    </source>
</evidence>
<dbReference type="SMART" id="SM00346">
    <property type="entry name" value="HTH_ICLR"/>
    <property type="match status" value="1"/>
</dbReference>
<evidence type="ECO:0000259" key="4">
    <source>
        <dbReference type="PROSITE" id="PS51077"/>
    </source>
</evidence>
<sequence length="252" mass="26729">MSEIVPGTSGTAPLTSNLKMLRLLEEIAKTSAPFGVSEIARRVGGSRSMVHRQLVTLVAAGWLQTDSQGAYSLTFAPVRVAQAALRHASVDQRIAEELTRLASELGEGTSLGTLDGDSVTIVGRGLPPRNVHVSLEHGQRFGIAGSALGSVLASYLPDDDLDRLRRAKVELPTPAECAKVRGAGYAMLVDDEFDPIEIVAVPVGRTSGRVRFALSAHWPHGRTKPDHVISTLEAGARAIEDLTVQSAGILLT</sequence>
<dbReference type="EMBL" id="JAFEVO010000001">
    <property type="protein sequence ID" value="MBS3182251.1"/>
    <property type="molecule type" value="Genomic_DNA"/>
</dbReference>
<evidence type="ECO:0000256" key="3">
    <source>
        <dbReference type="ARBA" id="ARBA00023163"/>
    </source>
</evidence>
<dbReference type="Proteomes" id="UP000811492">
    <property type="component" value="Unassembled WGS sequence"/>
</dbReference>
<dbReference type="InterPro" id="IPR036390">
    <property type="entry name" value="WH_DNA-bd_sf"/>
</dbReference>
<dbReference type="InterPro" id="IPR005471">
    <property type="entry name" value="Tscrpt_reg_IclR_N"/>
</dbReference>
<comment type="caution">
    <text evidence="6">The sequence shown here is derived from an EMBL/GenBank/DDBJ whole genome shotgun (WGS) entry which is preliminary data.</text>
</comment>
<dbReference type="PROSITE" id="PS51077">
    <property type="entry name" value="HTH_ICLR"/>
    <property type="match status" value="1"/>
</dbReference>
<name>A0ABS5M6F1_9MICO</name>
<evidence type="ECO:0000313" key="7">
    <source>
        <dbReference type="Proteomes" id="UP000811492"/>
    </source>
</evidence>
<dbReference type="SUPFAM" id="SSF55781">
    <property type="entry name" value="GAF domain-like"/>
    <property type="match status" value="1"/>
</dbReference>
<keyword evidence="2" id="KW-0238">DNA-binding</keyword>
<dbReference type="RefSeq" id="WP_090152449.1">
    <property type="nucleotide sequence ID" value="NZ_JAFEVO010000001.1"/>
</dbReference>
<feature type="domain" description="IclR-ED" evidence="5">
    <location>
        <begin position="76"/>
        <end position="252"/>
    </location>
</feature>